<dbReference type="EMBL" id="MCGE01000009">
    <property type="protein sequence ID" value="ORZ17905.1"/>
    <property type="molecule type" value="Genomic_DNA"/>
</dbReference>
<protein>
    <submittedName>
        <fullName evidence="1">Uncharacterized protein</fullName>
    </submittedName>
</protein>
<dbReference type="OrthoDB" id="2299194at2759"/>
<comment type="caution">
    <text evidence="1">The sequence shown here is derived from an EMBL/GenBank/DDBJ whole genome shotgun (WGS) entry which is preliminary data.</text>
</comment>
<name>A0A1X2IK16_9FUNG</name>
<organism evidence="1 2">
    <name type="scientific">Absidia repens</name>
    <dbReference type="NCBI Taxonomy" id="90262"/>
    <lineage>
        <taxon>Eukaryota</taxon>
        <taxon>Fungi</taxon>
        <taxon>Fungi incertae sedis</taxon>
        <taxon>Mucoromycota</taxon>
        <taxon>Mucoromycotina</taxon>
        <taxon>Mucoromycetes</taxon>
        <taxon>Mucorales</taxon>
        <taxon>Cunninghamellaceae</taxon>
        <taxon>Absidia</taxon>
    </lineage>
</organism>
<evidence type="ECO:0000313" key="2">
    <source>
        <dbReference type="Proteomes" id="UP000193560"/>
    </source>
</evidence>
<sequence length="333" mass="37411">MQSRPVPMSYHGAAWTVRQEIFLQDMFYNGTPLTDIALNLGRSCKACLTRMSQILSEGPIAKYIPISERLEKLKTSTPKPTQTLTPTAMFSPTSCRAIDSKQAVSESSVAPVLSSRTEPSSYDKDLRQSGRRSRDMLPLLIDCLFLRSNPKSTTPPPLPPKFCQYCRRPVITICNIQQSMCSQCKSVHDTYATAGLLNLIQKIKDTSSLPWQHQPLSGDRRAYITQVEYKKHLDTVPPKHTTKHGIEERKRKGCCESLVNIAGIYGKMDLYTCISGDWSASQHDSCYRLTFAYISDNKGNTKLLPTLAVIAQIAQFSTEESIRQWIAALRQKV</sequence>
<gene>
    <name evidence="1" type="ORF">BCR42DRAFT_490579</name>
</gene>
<dbReference type="AlphaFoldDB" id="A0A1X2IK16"/>
<accession>A0A1X2IK16</accession>
<dbReference type="Proteomes" id="UP000193560">
    <property type="component" value="Unassembled WGS sequence"/>
</dbReference>
<keyword evidence="2" id="KW-1185">Reference proteome</keyword>
<reference evidence="1 2" key="1">
    <citation type="submission" date="2016-07" db="EMBL/GenBank/DDBJ databases">
        <title>Pervasive Adenine N6-methylation of Active Genes in Fungi.</title>
        <authorList>
            <consortium name="DOE Joint Genome Institute"/>
            <person name="Mondo S.J."/>
            <person name="Dannebaum R.O."/>
            <person name="Kuo R.C."/>
            <person name="Labutti K."/>
            <person name="Haridas S."/>
            <person name="Kuo A."/>
            <person name="Salamov A."/>
            <person name="Ahrendt S.R."/>
            <person name="Lipzen A."/>
            <person name="Sullivan W."/>
            <person name="Andreopoulos W.B."/>
            <person name="Clum A."/>
            <person name="Lindquist E."/>
            <person name="Daum C."/>
            <person name="Ramamoorthy G.K."/>
            <person name="Gryganskyi A."/>
            <person name="Culley D."/>
            <person name="Magnuson J.K."/>
            <person name="James T.Y."/>
            <person name="O'Malley M.A."/>
            <person name="Stajich J.E."/>
            <person name="Spatafora J.W."/>
            <person name="Visel A."/>
            <person name="Grigoriev I.V."/>
        </authorList>
    </citation>
    <scope>NUCLEOTIDE SEQUENCE [LARGE SCALE GENOMIC DNA]</scope>
    <source>
        <strain evidence="1 2">NRRL 1336</strain>
    </source>
</reference>
<proteinExistence type="predicted"/>
<evidence type="ECO:0000313" key="1">
    <source>
        <dbReference type="EMBL" id="ORZ17905.1"/>
    </source>
</evidence>